<evidence type="ECO:0000259" key="2">
    <source>
        <dbReference type="Pfam" id="PF03561"/>
    </source>
</evidence>
<dbReference type="GO" id="GO:0000256">
    <property type="term" value="P:allantoin catabolic process"/>
    <property type="evidence" value="ECO:0007669"/>
    <property type="project" value="InterPro"/>
</dbReference>
<evidence type="ECO:0000256" key="1">
    <source>
        <dbReference type="ARBA" id="ARBA00009242"/>
    </source>
</evidence>
<evidence type="ECO:0000313" key="3">
    <source>
        <dbReference type="EMBL" id="SVB99498.1"/>
    </source>
</evidence>
<feature type="domain" description="Allantoicase" evidence="2">
    <location>
        <begin position="188"/>
        <end position="338"/>
    </location>
</feature>
<dbReference type="NCBIfam" id="TIGR02961">
    <property type="entry name" value="allantoicase"/>
    <property type="match status" value="1"/>
</dbReference>
<dbReference type="GO" id="GO:0004037">
    <property type="term" value="F:allantoicase activity"/>
    <property type="evidence" value="ECO:0007669"/>
    <property type="project" value="InterPro"/>
</dbReference>
<dbReference type="AlphaFoldDB" id="A0A382IIX4"/>
<dbReference type="Gene3D" id="2.60.120.260">
    <property type="entry name" value="Galactose-binding domain-like"/>
    <property type="match status" value="2"/>
</dbReference>
<dbReference type="PANTHER" id="PTHR12045">
    <property type="entry name" value="ALLANTOICASE"/>
    <property type="match status" value="1"/>
</dbReference>
<dbReference type="PIRSF" id="PIRSF016516">
    <property type="entry name" value="Allantoicase"/>
    <property type="match status" value="1"/>
</dbReference>
<reference evidence="3" key="1">
    <citation type="submission" date="2018-05" db="EMBL/GenBank/DDBJ databases">
        <authorList>
            <person name="Lanie J.A."/>
            <person name="Ng W.-L."/>
            <person name="Kazmierczak K.M."/>
            <person name="Andrzejewski T.M."/>
            <person name="Davidsen T.M."/>
            <person name="Wayne K.J."/>
            <person name="Tettelin H."/>
            <person name="Glass J.I."/>
            <person name="Rusch D."/>
            <person name="Podicherti R."/>
            <person name="Tsui H.-C.T."/>
            <person name="Winkler M.E."/>
        </authorList>
    </citation>
    <scope>NUCLEOTIDE SEQUENCE</scope>
</reference>
<dbReference type="InterPro" id="IPR005164">
    <property type="entry name" value="Allantoicase"/>
</dbReference>
<dbReference type="Pfam" id="PF03561">
    <property type="entry name" value="Allantoicase"/>
    <property type="match status" value="2"/>
</dbReference>
<dbReference type="InterPro" id="IPR008979">
    <property type="entry name" value="Galactose-bd-like_sf"/>
</dbReference>
<protein>
    <recommendedName>
        <fullName evidence="2">Allantoicase domain-containing protein</fullName>
    </recommendedName>
</protein>
<dbReference type="EMBL" id="UINC01067641">
    <property type="protein sequence ID" value="SVB99498.1"/>
    <property type="molecule type" value="Genomic_DNA"/>
</dbReference>
<sequence length="341" mass="38234">MESPHDNRFSSQYLNLAEERLGSVVLATTDDFFAEKENIIKPGRGISIPDKFTDDGKWMDGWESRRKRIPGHDWCSIRLGAPGKIRALDIDTNHFTGNFAPFASLEACEITVDPDDSTEWTELLAKSPLTGTSQNFFDVSSDQRWTHVRLHIYPDGGVARLRVYGEPHMDWSTIGADQIIDLSASWHGGLALACNDQHFGDMGNLIAPGRGKNMGDGWETRRRRTPGNDWVILRLARKGEVRKIEVDTNFFKGNYPDRCSVDAVFLPVDLPSNLPADNSPESWGTANIAWQTLLPEQKLQADRQHFFEAELQTLGAVNHLRLNIFPDGGVSRFRVSGVKAD</sequence>
<dbReference type="SUPFAM" id="SSF49785">
    <property type="entry name" value="Galactose-binding domain-like"/>
    <property type="match status" value="2"/>
</dbReference>
<organism evidence="3">
    <name type="scientific">marine metagenome</name>
    <dbReference type="NCBI Taxonomy" id="408172"/>
    <lineage>
        <taxon>unclassified sequences</taxon>
        <taxon>metagenomes</taxon>
        <taxon>ecological metagenomes</taxon>
    </lineage>
</organism>
<name>A0A382IIX4_9ZZZZ</name>
<dbReference type="InterPro" id="IPR015908">
    <property type="entry name" value="Allantoicase_dom"/>
</dbReference>
<proteinExistence type="inferred from homology"/>
<dbReference type="PANTHER" id="PTHR12045:SF3">
    <property type="entry name" value="INACTIVE ALLANTOICASE-RELATED"/>
    <property type="match status" value="1"/>
</dbReference>
<feature type="domain" description="Allantoicase" evidence="2">
    <location>
        <begin position="22"/>
        <end position="167"/>
    </location>
</feature>
<accession>A0A382IIX4</accession>
<dbReference type="HAMAP" id="MF_00813">
    <property type="entry name" value="Allantoicase"/>
    <property type="match status" value="1"/>
</dbReference>
<comment type="similarity">
    <text evidence="1">Belongs to the allantoicase family.</text>
</comment>
<gene>
    <name evidence="3" type="ORF">METZ01_LOCUS252352</name>
</gene>